<keyword evidence="2" id="KW-1185">Reference proteome</keyword>
<dbReference type="OrthoDB" id="7031246at2"/>
<dbReference type="PATRIC" id="fig|1056511.3.peg.266"/>
<proteinExistence type="predicted"/>
<dbReference type="EMBL" id="AMZO01000001">
    <property type="protein sequence ID" value="ELR67954.1"/>
    <property type="molecule type" value="Genomic_DNA"/>
</dbReference>
<dbReference type="AlphaFoldDB" id="L8JKC2"/>
<organism evidence="1 2">
    <name type="scientific">Photobacterium marinum</name>
    <dbReference type="NCBI Taxonomy" id="1056511"/>
    <lineage>
        <taxon>Bacteria</taxon>
        <taxon>Pseudomonadati</taxon>
        <taxon>Pseudomonadota</taxon>
        <taxon>Gammaproteobacteria</taxon>
        <taxon>Vibrionales</taxon>
        <taxon>Vibrionaceae</taxon>
        <taxon>Photobacterium</taxon>
    </lineage>
</organism>
<gene>
    <name evidence="1" type="ORF">C942_00262</name>
</gene>
<name>L8JKC2_9GAMM</name>
<reference evidence="1 2" key="1">
    <citation type="submission" date="2012-12" db="EMBL/GenBank/DDBJ databases">
        <title>Genome Assembly of Photobacterium sp. AK15.</title>
        <authorList>
            <person name="Khatri I."/>
            <person name="Vaidya B."/>
            <person name="Srinivas T.N.R."/>
            <person name="Subramanian S."/>
            <person name="Pinnaka A."/>
        </authorList>
    </citation>
    <scope>NUCLEOTIDE SEQUENCE [LARGE SCALE GENOMIC DNA]</scope>
    <source>
        <strain evidence="1 2">AK15</strain>
    </source>
</reference>
<evidence type="ECO:0000313" key="2">
    <source>
        <dbReference type="Proteomes" id="UP000011134"/>
    </source>
</evidence>
<protein>
    <submittedName>
        <fullName evidence="1">Uncharacterized protein</fullName>
    </submittedName>
</protein>
<dbReference type="Proteomes" id="UP000011134">
    <property type="component" value="Unassembled WGS sequence"/>
</dbReference>
<accession>L8JKC2</accession>
<sequence>MDKKHEQSIIDGFFDHFKEIAEENGERLTRCSSDGQDSLLGGDYIFTNNTMFVLAEFKYEEEDIKSEKKKSRRLNLCLSLDEDVRRLQQSLQCHYIGWSTNSNGRTVEFNKYYYEVCNTTVFSPSTPLQKTTPNYRERKKADRLINDFLNGSIGASYKVFEVYIDWLLSLEEGGSDSVELISRDPNSKKMKMIDFKSVYDLKVWLDYNKPKPTKKPPTPPSPFHP</sequence>
<comment type="caution">
    <text evidence="1">The sequence shown here is derived from an EMBL/GenBank/DDBJ whole genome shotgun (WGS) entry which is preliminary data.</text>
</comment>
<dbReference type="RefSeq" id="WP_007461563.1">
    <property type="nucleotide sequence ID" value="NZ_AMZO01000001.1"/>
</dbReference>
<evidence type="ECO:0000313" key="1">
    <source>
        <dbReference type="EMBL" id="ELR67954.1"/>
    </source>
</evidence>